<dbReference type="Proteomes" id="UP001409291">
    <property type="component" value="Unassembled WGS sequence"/>
</dbReference>
<name>A0ABV0BRC4_9SPHI</name>
<keyword evidence="5 6" id="KW-0413">Isomerase</keyword>
<evidence type="ECO:0000256" key="1">
    <source>
        <dbReference type="ARBA" id="ARBA00000971"/>
    </source>
</evidence>
<feature type="domain" description="PPIase FKBP-type" evidence="7">
    <location>
        <begin position="203"/>
        <end position="303"/>
    </location>
</feature>
<evidence type="ECO:0000256" key="4">
    <source>
        <dbReference type="ARBA" id="ARBA00023110"/>
    </source>
</evidence>
<evidence type="ECO:0000259" key="7">
    <source>
        <dbReference type="PROSITE" id="PS50059"/>
    </source>
</evidence>
<dbReference type="PROSITE" id="PS51257">
    <property type="entry name" value="PROKAR_LIPOPROTEIN"/>
    <property type="match status" value="1"/>
</dbReference>
<keyword evidence="4 6" id="KW-0697">Rotamase</keyword>
<comment type="similarity">
    <text evidence="2">Belongs to the FKBP-type PPIase family.</text>
</comment>
<comment type="caution">
    <text evidence="8">The sequence shown here is derived from an EMBL/GenBank/DDBJ whole genome shotgun (WGS) entry which is preliminary data.</text>
</comment>
<dbReference type="EC" id="5.2.1.8" evidence="3 6"/>
<sequence length="328" mass="35523">MKKSILLFAASGLLLTACQNFKKAEGGLEYKIVKDAGAEKAVAGDLLSVDIIQKSDRDSVMSSTYDAGVPQILQLYPDSIIKQNPGDPTGLFKFVGEGDSLVFKINLDSITAKTKQPKPDFADKYIIYTIKVQKHFKKGKLTDQQLSEQVTKYFEEQNAKLKGAEAGKVEAFLKNNKLATQKTASGLQYVITKPGSGKNAAVGDTVVVNYVGKLANDKVFDTNQADLAKKYKKFNAQRPYEPLRLHLGVDGVITGWTEAFQLLNKGSKATLVIPSNLAYGERQAGEIPPYSPLIFDVEVIDIIPGKAPAAAPTTIPATKLTPATPAKK</sequence>
<evidence type="ECO:0000313" key="9">
    <source>
        <dbReference type="Proteomes" id="UP001409291"/>
    </source>
</evidence>
<protein>
    <recommendedName>
        <fullName evidence="3 6">peptidylprolyl isomerase</fullName>
        <ecNumber evidence="3 6">5.2.1.8</ecNumber>
    </recommendedName>
</protein>
<evidence type="ECO:0000256" key="2">
    <source>
        <dbReference type="ARBA" id="ARBA00006577"/>
    </source>
</evidence>
<evidence type="ECO:0000256" key="3">
    <source>
        <dbReference type="ARBA" id="ARBA00013194"/>
    </source>
</evidence>
<dbReference type="Pfam" id="PF00254">
    <property type="entry name" value="FKBP_C"/>
    <property type="match status" value="1"/>
</dbReference>
<dbReference type="Gene3D" id="3.10.50.40">
    <property type="match status" value="1"/>
</dbReference>
<proteinExistence type="inferred from homology"/>
<keyword evidence="9" id="KW-1185">Reference proteome</keyword>
<evidence type="ECO:0000256" key="5">
    <source>
        <dbReference type="ARBA" id="ARBA00023235"/>
    </source>
</evidence>
<dbReference type="InterPro" id="IPR046357">
    <property type="entry name" value="PPIase_dom_sf"/>
</dbReference>
<dbReference type="GO" id="GO:0003755">
    <property type="term" value="F:peptidyl-prolyl cis-trans isomerase activity"/>
    <property type="evidence" value="ECO:0007669"/>
    <property type="project" value="UniProtKB-EC"/>
</dbReference>
<comment type="catalytic activity">
    <reaction evidence="1 6">
        <text>[protein]-peptidylproline (omega=180) = [protein]-peptidylproline (omega=0)</text>
        <dbReference type="Rhea" id="RHEA:16237"/>
        <dbReference type="Rhea" id="RHEA-COMP:10747"/>
        <dbReference type="Rhea" id="RHEA-COMP:10748"/>
        <dbReference type="ChEBI" id="CHEBI:83833"/>
        <dbReference type="ChEBI" id="CHEBI:83834"/>
        <dbReference type="EC" id="5.2.1.8"/>
    </reaction>
</comment>
<accession>A0ABV0BRC4</accession>
<dbReference type="PANTHER" id="PTHR43811">
    <property type="entry name" value="FKBP-TYPE PEPTIDYL-PROLYL CIS-TRANS ISOMERASE FKPA"/>
    <property type="match status" value="1"/>
</dbReference>
<dbReference type="RefSeq" id="WP_132769010.1">
    <property type="nucleotide sequence ID" value="NZ_JAOQNK010000001.1"/>
</dbReference>
<reference evidence="8 9" key="1">
    <citation type="submission" date="2024-04" db="EMBL/GenBank/DDBJ databases">
        <title>WGS of bacteria from Torrens River.</title>
        <authorList>
            <person name="Wyrsch E.R."/>
            <person name="Drigo B."/>
        </authorList>
    </citation>
    <scope>NUCLEOTIDE SEQUENCE [LARGE SCALE GENOMIC DNA]</scope>
    <source>
        <strain evidence="8 9">TWI391</strain>
    </source>
</reference>
<evidence type="ECO:0000313" key="8">
    <source>
        <dbReference type="EMBL" id="MEN5377059.1"/>
    </source>
</evidence>
<gene>
    <name evidence="8" type="ORF">ABE541_07285</name>
</gene>
<evidence type="ECO:0000256" key="6">
    <source>
        <dbReference type="PROSITE-ProRule" id="PRU00277"/>
    </source>
</evidence>
<dbReference type="SUPFAM" id="SSF54534">
    <property type="entry name" value="FKBP-like"/>
    <property type="match status" value="1"/>
</dbReference>
<dbReference type="EMBL" id="JBDJNQ010000002">
    <property type="protein sequence ID" value="MEN5377059.1"/>
    <property type="molecule type" value="Genomic_DNA"/>
</dbReference>
<dbReference type="PROSITE" id="PS50059">
    <property type="entry name" value="FKBP_PPIASE"/>
    <property type="match status" value="1"/>
</dbReference>
<dbReference type="PANTHER" id="PTHR43811:SF19">
    <property type="entry name" value="39 KDA FK506-BINDING NUCLEAR PROTEIN"/>
    <property type="match status" value="1"/>
</dbReference>
<dbReference type="InterPro" id="IPR001179">
    <property type="entry name" value="PPIase_FKBP_dom"/>
</dbReference>
<organism evidence="8 9">
    <name type="scientific">Sphingobacterium kitahiroshimense</name>
    <dbReference type="NCBI Taxonomy" id="470446"/>
    <lineage>
        <taxon>Bacteria</taxon>
        <taxon>Pseudomonadati</taxon>
        <taxon>Bacteroidota</taxon>
        <taxon>Sphingobacteriia</taxon>
        <taxon>Sphingobacteriales</taxon>
        <taxon>Sphingobacteriaceae</taxon>
        <taxon>Sphingobacterium</taxon>
    </lineage>
</organism>